<accession>A0ABP7AWV5</accession>
<organism evidence="2 3">
    <name type="scientific">Microbacterium awajiense</name>
    <dbReference type="NCBI Taxonomy" id="415214"/>
    <lineage>
        <taxon>Bacteria</taxon>
        <taxon>Bacillati</taxon>
        <taxon>Actinomycetota</taxon>
        <taxon>Actinomycetes</taxon>
        <taxon>Micrococcales</taxon>
        <taxon>Microbacteriaceae</taxon>
        <taxon>Microbacterium</taxon>
    </lineage>
</organism>
<dbReference type="SUPFAM" id="SSF46894">
    <property type="entry name" value="C-terminal effector domain of the bipartite response regulators"/>
    <property type="match status" value="1"/>
</dbReference>
<dbReference type="CDD" id="cd06170">
    <property type="entry name" value="LuxR_C_like"/>
    <property type="match status" value="1"/>
</dbReference>
<evidence type="ECO:0000259" key="1">
    <source>
        <dbReference type="PROSITE" id="PS50043"/>
    </source>
</evidence>
<dbReference type="Proteomes" id="UP001501697">
    <property type="component" value="Unassembled WGS sequence"/>
</dbReference>
<dbReference type="PROSITE" id="PS50043">
    <property type="entry name" value="HTH_LUXR_2"/>
    <property type="match status" value="1"/>
</dbReference>
<name>A0ABP7AWV5_9MICO</name>
<proteinExistence type="predicted"/>
<gene>
    <name evidence="2" type="ORF">GCM10022200_26620</name>
</gene>
<feature type="domain" description="HTH luxR-type" evidence="1">
    <location>
        <begin position="439"/>
        <end position="504"/>
    </location>
</feature>
<dbReference type="InterPro" id="IPR036388">
    <property type="entry name" value="WH-like_DNA-bd_sf"/>
</dbReference>
<dbReference type="InterPro" id="IPR000792">
    <property type="entry name" value="Tscrpt_reg_LuxR_C"/>
</dbReference>
<dbReference type="InterPro" id="IPR016032">
    <property type="entry name" value="Sig_transdc_resp-reg_C-effctor"/>
</dbReference>
<dbReference type="Gene3D" id="1.10.10.10">
    <property type="entry name" value="Winged helix-like DNA-binding domain superfamily/Winged helix DNA-binding domain"/>
    <property type="match status" value="1"/>
</dbReference>
<dbReference type="Pfam" id="PF00196">
    <property type="entry name" value="GerE"/>
    <property type="match status" value="1"/>
</dbReference>
<dbReference type="EMBL" id="BAAAYU010000005">
    <property type="protein sequence ID" value="GAA3641527.1"/>
    <property type="molecule type" value="Genomic_DNA"/>
</dbReference>
<keyword evidence="3" id="KW-1185">Reference proteome</keyword>
<protein>
    <recommendedName>
        <fullName evidence="1">HTH luxR-type domain-containing protein</fullName>
    </recommendedName>
</protein>
<comment type="caution">
    <text evidence="2">The sequence shown here is derived from an EMBL/GenBank/DDBJ whole genome shotgun (WGS) entry which is preliminary data.</text>
</comment>
<dbReference type="RefSeq" id="WP_344739375.1">
    <property type="nucleotide sequence ID" value="NZ_BAAAYU010000005.1"/>
</dbReference>
<evidence type="ECO:0000313" key="3">
    <source>
        <dbReference type="Proteomes" id="UP001501697"/>
    </source>
</evidence>
<dbReference type="SMART" id="SM00421">
    <property type="entry name" value="HTH_LUXR"/>
    <property type="match status" value="1"/>
</dbReference>
<reference evidence="3" key="1">
    <citation type="journal article" date="2019" name="Int. J. Syst. Evol. Microbiol.">
        <title>The Global Catalogue of Microorganisms (GCM) 10K type strain sequencing project: providing services to taxonomists for standard genome sequencing and annotation.</title>
        <authorList>
            <consortium name="The Broad Institute Genomics Platform"/>
            <consortium name="The Broad Institute Genome Sequencing Center for Infectious Disease"/>
            <person name="Wu L."/>
            <person name="Ma J."/>
        </authorList>
    </citation>
    <scope>NUCLEOTIDE SEQUENCE [LARGE SCALE GENOMIC DNA]</scope>
    <source>
        <strain evidence="3">JCM 16544</strain>
    </source>
</reference>
<sequence length="516" mass="55888">MQNEQSDRVIAALETAREGADVDLLARVVHENLWTLYDRHYEILLQAISELPGRTLERYSVLRALHPMTPALAASSAPFDASSLDDVEASETVRDMIVVLQILTSRWNGDLRGSAEYARVLRARIYDLAVPDRAERGSNLWLLHGAVGSALLLAGDTAGAVRELSTAREVARCSGSTNGERSVLGRQALAEVLRGSVADAQRSLAAARALPPLTAAYAPEAQAETIADLLVSLEAGGIEEPERVQQLLHLEPTAFTWSFVALAKARYFLLSGRPFEAIEAARVAASTHRTQDGTLPADILARVYIESFLMLGRERAAQRAALVVKEPGPLAVTALARLALARGDLDAAARYIRDLSSEAWSSPAREADLVCLRTWEVVARDTVGPESARRFASLVTNPHARRAVLSTPRWVVEAIVAAMPDDQRAIVDAAIEGLTFPELGRSTLNLTASERRVFAALATHARVADLASALFLSPNTVKTHLSSLYRKLGVSSRREAIEMHSVLISDPEAEPQVMVG</sequence>
<evidence type="ECO:0000313" key="2">
    <source>
        <dbReference type="EMBL" id="GAA3641527.1"/>
    </source>
</evidence>